<protein>
    <submittedName>
        <fullName evidence="1">ADP-ribosylglycohydrolase family protein</fullName>
    </submittedName>
</protein>
<dbReference type="InterPro" id="IPR036705">
    <property type="entry name" value="Ribosyl_crysJ1_sf"/>
</dbReference>
<dbReference type="PANTHER" id="PTHR16222">
    <property type="entry name" value="ADP-RIBOSYLGLYCOHYDROLASE"/>
    <property type="match status" value="1"/>
</dbReference>
<proteinExistence type="predicted"/>
<organism evidence="1 2">
    <name type="scientific">Bacteroides mediterraneensis</name>
    <dbReference type="NCBI Taxonomy" id="1841856"/>
    <lineage>
        <taxon>Bacteria</taxon>
        <taxon>Pseudomonadati</taxon>
        <taxon>Bacteroidota</taxon>
        <taxon>Bacteroidia</taxon>
        <taxon>Bacteroidales</taxon>
        <taxon>Bacteroidaceae</taxon>
        <taxon>Bacteroides</taxon>
    </lineage>
</organism>
<dbReference type="PANTHER" id="PTHR16222:SF28">
    <property type="entry name" value="ADP-RIBOSYLGLYCOHYDROLASE"/>
    <property type="match status" value="1"/>
</dbReference>
<dbReference type="InterPro" id="IPR050792">
    <property type="entry name" value="ADP-ribosylglycohydrolase"/>
</dbReference>
<accession>A0ABS2F006</accession>
<dbReference type="EMBL" id="JACJJW010000077">
    <property type="protein sequence ID" value="MBM6759878.1"/>
    <property type="molecule type" value="Genomic_DNA"/>
</dbReference>
<reference evidence="1 2" key="1">
    <citation type="journal article" date="2021" name="Sci. Rep.">
        <title>The distribution of antibiotic resistance genes in chicken gut microbiota commensals.</title>
        <authorList>
            <person name="Juricova H."/>
            <person name="Matiasovicova J."/>
            <person name="Kubasova T."/>
            <person name="Cejkova D."/>
            <person name="Rychlik I."/>
        </authorList>
    </citation>
    <scope>NUCLEOTIDE SEQUENCE [LARGE SCALE GENOMIC DNA]</scope>
    <source>
        <strain evidence="1 2">An801</strain>
    </source>
</reference>
<dbReference type="Pfam" id="PF03747">
    <property type="entry name" value="ADP_ribosyl_GH"/>
    <property type="match status" value="1"/>
</dbReference>
<name>A0ABS2F006_9BACE</name>
<dbReference type="SUPFAM" id="SSF101478">
    <property type="entry name" value="ADP-ribosylglycohydrolase"/>
    <property type="match status" value="1"/>
</dbReference>
<dbReference type="Proteomes" id="UP000703295">
    <property type="component" value="Unassembled WGS sequence"/>
</dbReference>
<evidence type="ECO:0000313" key="1">
    <source>
        <dbReference type="EMBL" id="MBM6759878.1"/>
    </source>
</evidence>
<dbReference type="InterPro" id="IPR005502">
    <property type="entry name" value="Ribosyl_crysJ1"/>
</dbReference>
<comment type="caution">
    <text evidence="1">The sequence shown here is derived from an EMBL/GenBank/DDBJ whole genome shotgun (WGS) entry which is preliminary data.</text>
</comment>
<keyword evidence="2" id="KW-1185">Reference proteome</keyword>
<gene>
    <name evidence="1" type="ORF">H6A31_14605</name>
</gene>
<dbReference type="Gene3D" id="1.10.4080.10">
    <property type="entry name" value="ADP-ribosylation/Crystallin J1"/>
    <property type="match status" value="1"/>
</dbReference>
<evidence type="ECO:0000313" key="2">
    <source>
        <dbReference type="Proteomes" id="UP000703295"/>
    </source>
</evidence>
<sequence length="319" mass="35921">MEYRTNNTSFDLYDKVRGVIFGQAIGDALGLGTEFMSYNEVLKYYPQKLTSYNQILQDRHRIRWKAGEWTDDTDMMLCIADAMIKDKDICLNHVAQNFKQWFRGIPMGIGQYTNNVLAISDYTKDPIRAASLVWKLSGEKSAANGGLMRTSVIGLWKKDVSLYAENICKLTHADPRCVGSCVILSELVHSFVWYDKELDFETIIKIGNKYDERIAPYLIAAMEAEQIQDLNLDDESAMGYTLKTLSAAVWCLYHVESFLEGLLAVVNAGGDADTNAAVACSLLGAKYGYKSIPPYYIENLLDKNLLMNVSKKIYEIISA</sequence>